<reference evidence="2" key="2">
    <citation type="journal article" date="2015" name="Data Brief">
        <title>Shoot transcriptome of the giant reed, Arundo donax.</title>
        <authorList>
            <person name="Barrero R.A."/>
            <person name="Guerrero F.D."/>
            <person name="Moolhuijzen P."/>
            <person name="Goolsby J.A."/>
            <person name="Tidwell J."/>
            <person name="Bellgard S.E."/>
            <person name="Bellgard M.I."/>
        </authorList>
    </citation>
    <scope>NUCLEOTIDE SEQUENCE</scope>
    <source>
        <tissue evidence="2">Shoot tissue taken approximately 20 cm above the soil surface</tissue>
    </source>
</reference>
<dbReference type="AlphaFoldDB" id="A0A0A9A8I6"/>
<protein>
    <submittedName>
        <fullName evidence="2">Uncharacterized protein</fullName>
    </submittedName>
</protein>
<name>A0A0A9A8I6_ARUDO</name>
<feature type="region of interest" description="Disordered" evidence="1">
    <location>
        <begin position="1"/>
        <end position="24"/>
    </location>
</feature>
<organism evidence="2">
    <name type="scientific">Arundo donax</name>
    <name type="common">Giant reed</name>
    <name type="synonym">Donax arundinaceus</name>
    <dbReference type="NCBI Taxonomy" id="35708"/>
    <lineage>
        <taxon>Eukaryota</taxon>
        <taxon>Viridiplantae</taxon>
        <taxon>Streptophyta</taxon>
        <taxon>Embryophyta</taxon>
        <taxon>Tracheophyta</taxon>
        <taxon>Spermatophyta</taxon>
        <taxon>Magnoliopsida</taxon>
        <taxon>Liliopsida</taxon>
        <taxon>Poales</taxon>
        <taxon>Poaceae</taxon>
        <taxon>PACMAD clade</taxon>
        <taxon>Arundinoideae</taxon>
        <taxon>Arundineae</taxon>
        <taxon>Arundo</taxon>
    </lineage>
</organism>
<dbReference type="EMBL" id="GBRH01249916">
    <property type="protein sequence ID" value="JAD47979.1"/>
    <property type="molecule type" value="Transcribed_RNA"/>
</dbReference>
<evidence type="ECO:0000256" key="1">
    <source>
        <dbReference type="SAM" id="MobiDB-lite"/>
    </source>
</evidence>
<proteinExistence type="predicted"/>
<reference evidence="2" key="1">
    <citation type="submission" date="2014-09" db="EMBL/GenBank/DDBJ databases">
        <authorList>
            <person name="Magalhaes I.L.F."/>
            <person name="Oliveira U."/>
            <person name="Santos F.R."/>
            <person name="Vidigal T.H.D.A."/>
            <person name="Brescovit A.D."/>
            <person name="Santos A.J."/>
        </authorList>
    </citation>
    <scope>NUCLEOTIDE SEQUENCE</scope>
    <source>
        <tissue evidence="2">Shoot tissue taken approximately 20 cm above the soil surface</tissue>
    </source>
</reference>
<evidence type="ECO:0000313" key="2">
    <source>
        <dbReference type="EMBL" id="JAD47979.1"/>
    </source>
</evidence>
<accession>A0A0A9A8I6</accession>
<sequence length="24" mass="2427">MCEVASAPHPPSDGDNRVANSGNT</sequence>